<keyword evidence="4 6" id="KW-0472">Membrane</keyword>
<dbReference type="VEuPathDB" id="FungiDB:H257_13277"/>
<feature type="compositionally biased region" description="Polar residues" evidence="5">
    <location>
        <begin position="21"/>
        <end position="33"/>
    </location>
</feature>
<proteinExistence type="predicted"/>
<sequence length="248" mass="27419">MHNHPTDLKAPLYDPPHTGHTESQTSFQSNYDGASPRTSHASYSPVGWWHSIMAWDTHVLLRYMRYINVILALFQALTGFFGLFDLAMLNVTSFLIAVYVIIFALLLLAFECRFSSMEPTIRQLFGFLFTYRGRTAFIFFVGFMNFGMRDAMAKLAGVLMCTNAFLNLIVMTCHPSFRSGALRADMDPTTGYTAGEDETAQVLKANSHLAAQAGTYAFSHLSPDVATQIVQNAVTQGGGSYVPPTPTS</sequence>
<name>W4FV63_APHAT</name>
<dbReference type="Pfam" id="PF08507">
    <property type="entry name" value="COPI_assoc"/>
    <property type="match status" value="1"/>
</dbReference>
<accession>W4FV63</accession>
<dbReference type="PANTHER" id="PTHR38894:SF1">
    <property type="entry name" value="TRANSMEMBRANE PROTEIN"/>
    <property type="match status" value="1"/>
</dbReference>
<evidence type="ECO:0000313" key="7">
    <source>
        <dbReference type="EMBL" id="ETV71382.1"/>
    </source>
</evidence>
<reference evidence="7" key="1">
    <citation type="submission" date="2013-12" db="EMBL/GenBank/DDBJ databases">
        <title>The Genome Sequence of Aphanomyces astaci APO3.</title>
        <authorList>
            <consortium name="The Broad Institute Genomics Platform"/>
            <person name="Russ C."/>
            <person name="Tyler B."/>
            <person name="van West P."/>
            <person name="Dieguez-Uribeondo J."/>
            <person name="Young S.K."/>
            <person name="Zeng Q."/>
            <person name="Gargeya S."/>
            <person name="Fitzgerald M."/>
            <person name="Abouelleil A."/>
            <person name="Alvarado L."/>
            <person name="Chapman S.B."/>
            <person name="Gainer-Dewar J."/>
            <person name="Goldberg J."/>
            <person name="Griggs A."/>
            <person name="Gujja S."/>
            <person name="Hansen M."/>
            <person name="Howarth C."/>
            <person name="Imamovic A."/>
            <person name="Ireland A."/>
            <person name="Larimer J."/>
            <person name="McCowan C."/>
            <person name="Murphy C."/>
            <person name="Pearson M."/>
            <person name="Poon T.W."/>
            <person name="Priest M."/>
            <person name="Roberts A."/>
            <person name="Saif S."/>
            <person name="Shea T."/>
            <person name="Sykes S."/>
            <person name="Wortman J."/>
            <person name="Nusbaum C."/>
            <person name="Birren B."/>
        </authorList>
    </citation>
    <scope>NUCLEOTIDE SEQUENCE [LARGE SCALE GENOMIC DNA]</scope>
    <source>
        <strain evidence="7">APO3</strain>
    </source>
</reference>
<comment type="subcellular location">
    <subcellularLocation>
        <location evidence="1">Membrane</location>
        <topology evidence="1">Multi-pass membrane protein</topology>
    </subcellularLocation>
</comment>
<dbReference type="GO" id="GO:0016020">
    <property type="term" value="C:membrane"/>
    <property type="evidence" value="ECO:0007669"/>
    <property type="project" value="UniProtKB-SubCell"/>
</dbReference>
<dbReference type="InterPro" id="IPR013714">
    <property type="entry name" value="Golgi_TVP15"/>
</dbReference>
<keyword evidence="3 6" id="KW-1133">Transmembrane helix</keyword>
<evidence type="ECO:0000256" key="2">
    <source>
        <dbReference type="ARBA" id="ARBA00022692"/>
    </source>
</evidence>
<evidence type="ECO:0000256" key="1">
    <source>
        <dbReference type="ARBA" id="ARBA00004141"/>
    </source>
</evidence>
<organism evidence="7">
    <name type="scientific">Aphanomyces astaci</name>
    <name type="common">Crayfish plague agent</name>
    <dbReference type="NCBI Taxonomy" id="112090"/>
    <lineage>
        <taxon>Eukaryota</taxon>
        <taxon>Sar</taxon>
        <taxon>Stramenopiles</taxon>
        <taxon>Oomycota</taxon>
        <taxon>Saprolegniomycetes</taxon>
        <taxon>Saprolegniales</taxon>
        <taxon>Verrucalvaceae</taxon>
        <taxon>Aphanomyces</taxon>
    </lineage>
</organism>
<evidence type="ECO:0000256" key="6">
    <source>
        <dbReference type="SAM" id="Phobius"/>
    </source>
</evidence>
<feature type="region of interest" description="Disordered" evidence="5">
    <location>
        <begin position="11"/>
        <end position="33"/>
    </location>
</feature>
<evidence type="ECO:0000256" key="3">
    <source>
        <dbReference type="ARBA" id="ARBA00022989"/>
    </source>
</evidence>
<evidence type="ECO:0000256" key="5">
    <source>
        <dbReference type="SAM" id="MobiDB-lite"/>
    </source>
</evidence>
<dbReference type="RefSeq" id="XP_009839047.1">
    <property type="nucleotide sequence ID" value="XM_009840745.1"/>
</dbReference>
<feature type="transmembrane region" description="Helical" evidence="6">
    <location>
        <begin position="124"/>
        <end position="146"/>
    </location>
</feature>
<dbReference type="AlphaFoldDB" id="W4FV63"/>
<gene>
    <name evidence="7" type="ORF">H257_13277</name>
</gene>
<dbReference type="GeneID" id="20815273"/>
<feature type="transmembrane region" description="Helical" evidence="6">
    <location>
        <begin position="152"/>
        <end position="173"/>
    </location>
</feature>
<dbReference type="OrthoDB" id="71694at2759"/>
<feature type="transmembrane region" description="Helical" evidence="6">
    <location>
        <begin position="94"/>
        <end position="112"/>
    </location>
</feature>
<evidence type="ECO:0000256" key="4">
    <source>
        <dbReference type="ARBA" id="ARBA00023136"/>
    </source>
</evidence>
<feature type="transmembrane region" description="Helical" evidence="6">
    <location>
        <begin position="66"/>
        <end position="88"/>
    </location>
</feature>
<keyword evidence="2 6" id="KW-0812">Transmembrane</keyword>
<dbReference type="PANTHER" id="PTHR38894">
    <property type="entry name" value="TRANSMEMBRANE PROTEIN"/>
    <property type="match status" value="1"/>
</dbReference>
<protein>
    <submittedName>
        <fullName evidence="7">Uncharacterized protein</fullName>
    </submittedName>
</protein>
<dbReference type="EMBL" id="KI913160">
    <property type="protein sequence ID" value="ETV71382.1"/>
    <property type="molecule type" value="Genomic_DNA"/>
</dbReference>